<dbReference type="RefSeq" id="WP_001575654.1">
    <property type="nucleotide sequence ID" value="NC_016856.1"/>
</dbReference>
<sequence>MMPTDGNDNTRKQDGAVFGQPEVKPIPETLQCTEKWRQVAPVQRFSEGAGVFITDILHCAFGNPQDQLFYR</sequence>
<evidence type="ECO:0000313" key="2">
    <source>
        <dbReference type="EMBL" id="ACY86882.1"/>
    </source>
</evidence>
<accession>A0A0F6AXB0</accession>
<gene>
    <name evidence="2" type="ordered locus">STM14_0359</name>
</gene>
<feature type="region of interest" description="Disordered" evidence="1">
    <location>
        <begin position="1"/>
        <end position="24"/>
    </location>
</feature>
<reference evidence="2 3" key="1">
    <citation type="journal article" date="2010" name="J. Bacteriol.">
        <title>Short-term signatures of evolutionary change in the Salmonella enterica serovar typhimurium 14028 genome.</title>
        <authorList>
            <person name="Jarvik T."/>
            <person name="Smillie C."/>
            <person name="Groisman E.A."/>
            <person name="Ochman H."/>
        </authorList>
    </citation>
    <scope>NUCLEOTIDE SEQUENCE [LARGE SCALE GENOMIC DNA]</scope>
    <source>
        <strain evidence="3">14028s / SGSC 2262</strain>
    </source>
</reference>
<keyword evidence="3" id="KW-1185">Reference proteome</keyword>
<organism evidence="2 3">
    <name type="scientific">Salmonella typhimurium (strain 14028s / SGSC 2262)</name>
    <dbReference type="NCBI Taxonomy" id="588858"/>
    <lineage>
        <taxon>Bacteria</taxon>
        <taxon>Pseudomonadati</taxon>
        <taxon>Pseudomonadota</taxon>
        <taxon>Gammaproteobacteria</taxon>
        <taxon>Enterobacterales</taxon>
        <taxon>Enterobacteriaceae</taxon>
        <taxon>Salmonella</taxon>
    </lineage>
</organism>
<name>A0A0F6AXB0_SALT1</name>
<dbReference type="Proteomes" id="UP000002695">
    <property type="component" value="Chromosome"/>
</dbReference>
<dbReference type="BioCyc" id="SENT588858:STM14_RS02135-MONOMER"/>
<dbReference type="EMBL" id="CP001363">
    <property type="protein sequence ID" value="ACY86882.1"/>
    <property type="molecule type" value="Genomic_DNA"/>
</dbReference>
<proteinExistence type="predicted"/>
<protein>
    <submittedName>
        <fullName evidence="2">Cytoplasmic protein</fullName>
    </submittedName>
</protein>
<evidence type="ECO:0000313" key="3">
    <source>
        <dbReference type="Proteomes" id="UP000002695"/>
    </source>
</evidence>
<dbReference type="HOGENOM" id="CLU_2737653_0_0_6"/>
<evidence type="ECO:0000256" key="1">
    <source>
        <dbReference type="SAM" id="MobiDB-lite"/>
    </source>
</evidence>
<dbReference type="KEGG" id="seo:STM14_0359"/>
<dbReference type="AlphaFoldDB" id="A0A0F6AXB0"/>